<dbReference type="PANTHER" id="PTHR24409:SF295">
    <property type="entry name" value="AZ2-RELATED"/>
    <property type="match status" value="1"/>
</dbReference>
<feature type="compositionally biased region" description="Polar residues" evidence="6">
    <location>
        <begin position="87"/>
        <end position="120"/>
    </location>
</feature>
<keyword evidence="2" id="KW-0677">Repeat</keyword>
<evidence type="ECO:0000256" key="5">
    <source>
        <dbReference type="PROSITE-ProRule" id="PRU00042"/>
    </source>
</evidence>
<evidence type="ECO:0000256" key="3">
    <source>
        <dbReference type="ARBA" id="ARBA00022771"/>
    </source>
</evidence>
<evidence type="ECO:0000256" key="6">
    <source>
        <dbReference type="SAM" id="MobiDB-lite"/>
    </source>
</evidence>
<dbReference type="EMBL" id="HACG01030040">
    <property type="protein sequence ID" value="CEK76905.1"/>
    <property type="molecule type" value="Transcribed_RNA"/>
</dbReference>
<keyword evidence="3 5" id="KW-0863">Zinc-finger</keyword>
<dbReference type="InterPro" id="IPR036236">
    <property type="entry name" value="Znf_C2H2_sf"/>
</dbReference>
<dbReference type="GO" id="GO:0000981">
    <property type="term" value="F:DNA-binding transcription factor activity, RNA polymerase II-specific"/>
    <property type="evidence" value="ECO:0007669"/>
    <property type="project" value="TreeGrafter"/>
</dbReference>
<reference evidence="8" key="1">
    <citation type="submission" date="2014-12" db="EMBL/GenBank/DDBJ databases">
        <title>Insight into the proteome of Arion vulgaris.</title>
        <authorList>
            <person name="Aradska J."/>
            <person name="Bulat T."/>
            <person name="Smidak R."/>
            <person name="Sarate P."/>
            <person name="Gangsoo J."/>
            <person name="Sialana F."/>
            <person name="Bilban M."/>
            <person name="Lubec G."/>
        </authorList>
    </citation>
    <scope>NUCLEOTIDE SEQUENCE</scope>
    <source>
        <tissue evidence="8">Skin</tissue>
    </source>
</reference>
<dbReference type="Pfam" id="PF13894">
    <property type="entry name" value="zf-C2H2_4"/>
    <property type="match status" value="2"/>
</dbReference>
<accession>A0A0B7AAC0</accession>
<dbReference type="GO" id="GO:0008270">
    <property type="term" value="F:zinc ion binding"/>
    <property type="evidence" value="ECO:0007669"/>
    <property type="project" value="UniProtKB-KW"/>
</dbReference>
<dbReference type="GO" id="GO:0000977">
    <property type="term" value="F:RNA polymerase II transcription regulatory region sequence-specific DNA binding"/>
    <property type="evidence" value="ECO:0007669"/>
    <property type="project" value="TreeGrafter"/>
</dbReference>
<sequence>MLMTSQKSTLKKKFLIMTVKKQLVRAIKISLKHPIKKQMTLQDTSKATKVNIKNDPDASTSLADDESHAADGAVNETDTDFKGTFLEPSTSEDNQDTTEQNANQEDTNDNNELSSVGTSELTRKTDHNVRVKNPEESAVASDLQTENVTSGSEMPVEYDEAGEEGAYPQSVYSDAGEGSSDAGQFEVIEIDDEDEDVQAMFGASRRHYRGWEASNASSSLGSDCHTSPRISDKRSQMQMNIKRNPSQSQSHQCSYCFETLPDETALVYHVSQCQRHTGAFACLLCGKTYSTSTGLKHHMEVHEGKTFMCPICDSKFTRKGTVKTHMKAVHTSAQCSNCAAILRLGNDFNQHVISCIK</sequence>
<evidence type="ECO:0000256" key="2">
    <source>
        <dbReference type="ARBA" id="ARBA00022737"/>
    </source>
</evidence>
<dbReference type="PROSITE" id="PS50157">
    <property type="entry name" value="ZINC_FINGER_C2H2_2"/>
    <property type="match status" value="2"/>
</dbReference>
<keyword evidence="4" id="KW-0862">Zinc</keyword>
<feature type="compositionally biased region" description="Polar residues" evidence="6">
    <location>
        <begin position="142"/>
        <end position="152"/>
    </location>
</feature>
<feature type="compositionally biased region" description="Polar residues" evidence="6">
    <location>
        <begin position="214"/>
        <end position="229"/>
    </location>
</feature>
<dbReference type="AlphaFoldDB" id="A0A0B7AAC0"/>
<dbReference type="InterPro" id="IPR013087">
    <property type="entry name" value="Znf_C2H2_type"/>
</dbReference>
<feature type="region of interest" description="Disordered" evidence="6">
    <location>
        <begin position="214"/>
        <end position="248"/>
    </location>
</feature>
<dbReference type="PROSITE" id="PS00028">
    <property type="entry name" value="ZINC_FINGER_C2H2_1"/>
    <property type="match status" value="2"/>
</dbReference>
<dbReference type="GO" id="GO:0005634">
    <property type="term" value="C:nucleus"/>
    <property type="evidence" value="ECO:0007669"/>
    <property type="project" value="TreeGrafter"/>
</dbReference>
<feature type="domain" description="C2H2-type" evidence="7">
    <location>
        <begin position="280"/>
        <end position="307"/>
    </location>
</feature>
<name>A0A0B7AAC0_9EUPU</name>
<protein>
    <recommendedName>
        <fullName evidence="7">C2H2-type domain-containing protein</fullName>
    </recommendedName>
</protein>
<feature type="compositionally biased region" description="Polar residues" evidence="6">
    <location>
        <begin position="236"/>
        <end position="248"/>
    </location>
</feature>
<evidence type="ECO:0000256" key="4">
    <source>
        <dbReference type="ARBA" id="ARBA00022833"/>
    </source>
</evidence>
<dbReference type="SMART" id="SM00355">
    <property type="entry name" value="ZnF_C2H2"/>
    <property type="match status" value="3"/>
</dbReference>
<dbReference type="PANTHER" id="PTHR24409">
    <property type="entry name" value="ZINC FINGER PROTEIN 142"/>
    <property type="match status" value="1"/>
</dbReference>
<proteinExistence type="predicted"/>
<organism evidence="8">
    <name type="scientific">Arion vulgaris</name>
    <dbReference type="NCBI Taxonomy" id="1028688"/>
    <lineage>
        <taxon>Eukaryota</taxon>
        <taxon>Metazoa</taxon>
        <taxon>Spiralia</taxon>
        <taxon>Lophotrochozoa</taxon>
        <taxon>Mollusca</taxon>
        <taxon>Gastropoda</taxon>
        <taxon>Heterobranchia</taxon>
        <taxon>Euthyneura</taxon>
        <taxon>Panpulmonata</taxon>
        <taxon>Eupulmonata</taxon>
        <taxon>Stylommatophora</taxon>
        <taxon>Helicina</taxon>
        <taxon>Arionoidea</taxon>
        <taxon>Arionidae</taxon>
        <taxon>Arion</taxon>
    </lineage>
</organism>
<feature type="domain" description="C2H2-type" evidence="7">
    <location>
        <begin position="307"/>
        <end position="335"/>
    </location>
</feature>
<dbReference type="Gene3D" id="3.30.160.60">
    <property type="entry name" value="Classic Zinc Finger"/>
    <property type="match status" value="2"/>
</dbReference>
<dbReference type="SUPFAM" id="SSF57667">
    <property type="entry name" value="beta-beta-alpha zinc fingers"/>
    <property type="match status" value="1"/>
</dbReference>
<evidence type="ECO:0000256" key="1">
    <source>
        <dbReference type="ARBA" id="ARBA00022723"/>
    </source>
</evidence>
<keyword evidence="1" id="KW-0479">Metal-binding</keyword>
<evidence type="ECO:0000313" key="8">
    <source>
        <dbReference type="EMBL" id="CEK76905.1"/>
    </source>
</evidence>
<feature type="region of interest" description="Disordered" evidence="6">
    <location>
        <begin position="47"/>
        <end position="154"/>
    </location>
</feature>
<feature type="compositionally biased region" description="Basic and acidic residues" evidence="6">
    <location>
        <begin position="121"/>
        <end position="135"/>
    </location>
</feature>
<evidence type="ECO:0000259" key="7">
    <source>
        <dbReference type="PROSITE" id="PS50157"/>
    </source>
</evidence>
<gene>
    <name evidence="8" type="primary">ORF102100</name>
</gene>